<evidence type="ECO:0000313" key="1">
    <source>
        <dbReference type="EMBL" id="GGY22113.1"/>
    </source>
</evidence>
<evidence type="ECO:0008006" key="3">
    <source>
        <dbReference type="Google" id="ProtNLM"/>
    </source>
</evidence>
<keyword evidence="2" id="KW-1185">Reference proteome</keyword>
<proteinExistence type="predicted"/>
<organism evidence="1 2">
    <name type="scientific">Streptomyces xanthochromogenes</name>
    <dbReference type="NCBI Taxonomy" id="67384"/>
    <lineage>
        <taxon>Bacteria</taxon>
        <taxon>Bacillati</taxon>
        <taxon>Actinomycetota</taxon>
        <taxon>Actinomycetes</taxon>
        <taxon>Kitasatosporales</taxon>
        <taxon>Streptomycetaceae</taxon>
        <taxon>Streptomyces</taxon>
    </lineage>
</organism>
<name>A0ABQ2ZQV5_9ACTN</name>
<dbReference type="Proteomes" id="UP000600946">
    <property type="component" value="Unassembled WGS sequence"/>
</dbReference>
<dbReference type="EMBL" id="BMUU01000002">
    <property type="protein sequence ID" value="GGY22113.1"/>
    <property type="molecule type" value="Genomic_DNA"/>
</dbReference>
<comment type="caution">
    <text evidence="1">The sequence shown here is derived from an EMBL/GenBank/DDBJ whole genome shotgun (WGS) entry which is preliminary data.</text>
</comment>
<sequence length="131" mass="12518">MFGGVSGKGRTGPVLAVLAAAGGLVVFGPAGGSADAAAPCAGRPVKAVGFGAGELRLYKGNGYACAVTAAKNPGTRRRMSVTIQARGSAPAGDSGAYTQLAGPVTVHAGSRCVRATGAIAGGGSAQTGWVC</sequence>
<protein>
    <recommendedName>
        <fullName evidence="3">Secreted protein</fullName>
    </recommendedName>
</protein>
<reference evidence="2" key="1">
    <citation type="journal article" date="2019" name="Int. J. Syst. Evol. Microbiol.">
        <title>The Global Catalogue of Microorganisms (GCM) 10K type strain sequencing project: providing services to taxonomists for standard genome sequencing and annotation.</title>
        <authorList>
            <consortium name="The Broad Institute Genomics Platform"/>
            <consortium name="The Broad Institute Genome Sequencing Center for Infectious Disease"/>
            <person name="Wu L."/>
            <person name="Ma J."/>
        </authorList>
    </citation>
    <scope>NUCLEOTIDE SEQUENCE [LARGE SCALE GENOMIC DNA]</scope>
    <source>
        <strain evidence="2">JCM 4594</strain>
    </source>
</reference>
<accession>A0ABQ2ZQV5</accession>
<evidence type="ECO:0000313" key="2">
    <source>
        <dbReference type="Proteomes" id="UP000600946"/>
    </source>
</evidence>
<gene>
    <name evidence="1" type="ORF">GCM10010326_14020</name>
</gene>